<evidence type="ECO:0000256" key="3">
    <source>
        <dbReference type="ARBA" id="ARBA00007592"/>
    </source>
</evidence>
<dbReference type="PIRSF" id="PIRSF001365">
    <property type="entry name" value="DHDPS"/>
    <property type="match status" value="1"/>
</dbReference>
<keyword evidence="7 12" id="KW-0220">Diaminopimelate biosynthesis</keyword>
<evidence type="ECO:0000256" key="7">
    <source>
        <dbReference type="ARBA" id="ARBA00022915"/>
    </source>
</evidence>
<keyword evidence="9 12" id="KW-0456">Lyase</keyword>
<comment type="subunit">
    <text evidence="12">Homotetramer; dimer of dimers.</text>
</comment>
<gene>
    <name evidence="12 14" type="primary">dapA</name>
    <name evidence="14" type="ORF">ACFQ4Y_04745</name>
</gene>
<keyword evidence="15" id="KW-1185">Reference proteome</keyword>
<evidence type="ECO:0000256" key="5">
    <source>
        <dbReference type="ARBA" id="ARBA00022490"/>
    </source>
</evidence>
<proteinExistence type="inferred from homology"/>
<dbReference type="GO" id="GO:0008840">
    <property type="term" value="F:4-hydroxy-tetrahydrodipicolinate synthase activity"/>
    <property type="evidence" value="ECO:0007669"/>
    <property type="project" value="UniProtKB-EC"/>
</dbReference>
<feature type="site" description="Part of a proton relay during catalysis" evidence="12">
    <location>
        <position position="48"/>
    </location>
</feature>
<evidence type="ECO:0000256" key="6">
    <source>
        <dbReference type="ARBA" id="ARBA00022605"/>
    </source>
</evidence>
<dbReference type="SMART" id="SM01130">
    <property type="entry name" value="DHDPS"/>
    <property type="match status" value="1"/>
</dbReference>
<evidence type="ECO:0000256" key="10">
    <source>
        <dbReference type="ARBA" id="ARBA00023270"/>
    </source>
</evidence>
<keyword evidence="5 12" id="KW-0963">Cytoplasm</keyword>
<comment type="caution">
    <text evidence="14">The sequence shown here is derived from an EMBL/GenBank/DDBJ whole genome shotgun (WGS) entry which is preliminary data.</text>
</comment>
<protein>
    <recommendedName>
        <fullName evidence="4 12">4-hydroxy-tetrahydrodipicolinate synthase</fullName>
        <shortName evidence="12">HTPA synthase</shortName>
        <ecNumber evidence="4 12">4.3.3.7</ecNumber>
    </recommendedName>
</protein>
<dbReference type="InterPro" id="IPR013785">
    <property type="entry name" value="Aldolase_TIM"/>
</dbReference>
<dbReference type="Pfam" id="PF00701">
    <property type="entry name" value="DHDPS"/>
    <property type="match status" value="1"/>
</dbReference>
<comment type="subcellular location">
    <subcellularLocation>
        <location evidence="12">Cytoplasm</location>
    </subcellularLocation>
</comment>
<dbReference type="InterPro" id="IPR002220">
    <property type="entry name" value="DapA-like"/>
</dbReference>
<dbReference type="Gene3D" id="3.20.20.70">
    <property type="entry name" value="Aldolase class I"/>
    <property type="match status" value="1"/>
</dbReference>
<evidence type="ECO:0000313" key="15">
    <source>
        <dbReference type="Proteomes" id="UP001597282"/>
    </source>
</evidence>
<dbReference type="EC" id="4.3.3.7" evidence="4 12"/>
<dbReference type="EMBL" id="JBHTNU010000003">
    <property type="protein sequence ID" value="MFD1426241.1"/>
    <property type="molecule type" value="Genomic_DNA"/>
</dbReference>
<comment type="function">
    <text evidence="1 12">Catalyzes the condensation of (S)-aspartate-beta-semialdehyde [(S)-ASA] and pyruvate to 4-hydroxy-tetrahydrodipicolinate (HTPA).</text>
</comment>
<sequence length="297" mass="32282">MDTVEFGRLLTAMITPMTDSGAIDWPSVDSVVEHLIETGTDSLVVAGTTGESPTLTHEEKLELIRHVVRQVDGRAGVIAGSGSNDTASSIQLTQEVEKTGADGVMLVVPYYNKPTQEGLYQHFKTVAQSTSLPVMLYNIPGRSVVNMSVDTMVRLTRDVENITSIKESSGDLVQVMELVEGKREDVAVYSGMDELTVPYLSVGGAGIVSVASHVAGEEMKQMVESFFQGNVDRAGQIQRRLIPLVRGLFMTSSPAPLKYVLSLMKVCGDSVRLPIVPLNPSEKDHMRSLLQQMNKKS</sequence>
<dbReference type="PRINTS" id="PR00146">
    <property type="entry name" value="DHPICSNTHASE"/>
</dbReference>
<accession>A0ABW4C9Q4</accession>
<evidence type="ECO:0000256" key="11">
    <source>
        <dbReference type="ARBA" id="ARBA00047836"/>
    </source>
</evidence>
<keyword evidence="6 12" id="KW-0028">Amino-acid biosynthesis</keyword>
<dbReference type="HAMAP" id="MF_00418">
    <property type="entry name" value="DapA"/>
    <property type="match status" value="1"/>
</dbReference>
<dbReference type="Proteomes" id="UP001597282">
    <property type="component" value="Unassembled WGS sequence"/>
</dbReference>
<dbReference type="InterPro" id="IPR020625">
    <property type="entry name" value="Schiff_base-form_aldolases_AS"/>
</dbReference>
<evidence type="ECO:0000313" key="14">
    <source>
        <dbReference type="EMBL" id="MFD1426241.1"/>
    </source>
</evidence>
<organism evidence="14 15">
    <name type="scientific">Kroppenstedtia sanguinis</name>
    <dbReference type="NCBI Taxonomy" id="1380684"/>
    <lineage>
        <taxon>Bacteria</taxon>
        <taxon>Bacillati</taxon>
        <taxon>Bacillota</taxon>
        <taxon>Bacilli</taxon>
        <taxon>Bacillales</taxon>
        <taxon>Thermoactinomycetaceae</taxon>
        <taxon>Kroppenstedtia</taxon>
    </lineage>
</organism>
<evidence type="ECO:0000256" key="1">
    <source>
        <dbReference type="ARBA" id="ARBA00003294"/>
    </source>
</evidence>
<evidence type="ECO:0000256" key="12">
    <source>
        <dbReference type="HAMAP-Rule" id="MF_00418"/>
    </source>
</evidence>
<dbReference type="InterPro" id="IPR020624">
    <property type="entry name" value="Schiff_base-form_aldolases_CS"/>
</dbReference>
<evidence type="ECO:0000256" key="2">
    <source>
        <dbReference type="ARBA" id="ARBA00005120"/>
    </source>
</evidence>
<feature type="binding site" evidence="12">
    <location>
        <position position="49"/>
    </location>
    <ligand>
        <name>pyruvate</name>
        <dbReference type="ChEBI" id="CHEBI:15361"/>
    </ligand>
</feature>
<evidence type="ECO:0000256" key="4">
    <source>
        <dbReference type="ARBA" id="ARBA00012086"/>
    </source>
</evidence>
<feature type="site" description="Part of a proton relay during catalysis" evidence="12">
    <location>
        <position position="111"/>
    </location>
</feature>
<evidence type="ECO:0000256" key="9">
    <source>
        <dbReference type="ARBA" id="ARBA00023239"/>
    </source>
</evidence>
<feature type="active site" description="Schiff-base intermediate with substrate" evidence="12">
    <location>
        <position position="166"/>
    </location>
</feature>
<dbReference type="SUPFAM" id="SSF51569">
    <property type="entry name" value="Aldolase"/>
    <property type="match status" value="1"/>
</dbReference>
<keyword evidence="10 12" id="KW-0704">Schiff base</keyword>
<dbReference type="NCBIfam" id="TIGR00674">
    <property type="entry name" value="dapA"/>
    <property type="match status" value="1"/>
</dbReference>
<comment type="caution">
    <text evidence="12">Was originally thought to be a dihydrodipicolinate synthase (DHDPS), catalyzing the condensation of (S)-aspartate-beta-semialdehyde [(S)-ASA] and pyruvate to dihydrodipicolinate (DHDP). However, it was shown in E.coli that the product of the enzymatic reaction is not dihydrodipicolinate but in fact (4S)-4-hydroxy-2,3,4,5-tetrahydro-(2S)-dipicolinic acid (HTPA), and that the consecutive dehydration reaction leading to DHDP is not spontaneous but catalyzed by DapB.</text>
</comment>
<feature type="active site" description="Proton donor/acceptor" evidence="12">
    <location>
        <position position="137"/>
    </location>
</feature>
<dbReference type="RefSeq" id="WP_380163240.1">
    <property type="nucleotide sequence ID" value="NZ_JBHTNU010000003.1"/>
</dbReference>
<keyword evidence="8 12" id="KW-0457">Lysine biosynthesis</keyword>
<dbReference type="PANTHER" id="PTHR12128:SF66">
    <property type="entry name" value="4-HYDROXY-2-OXOGLUTARATE ALDOLASE, MITOCHONDRIAL"/>
    <property type="match status" value="1"/>
</dbReference>
<evidence type="ECO:0000256" key="13">
    <source>
        <dbReference type="PIRNR" id="PIRNR001365"/>
    </source>
</evidence>
<comment type="similarity">
    <text evidence="3 12 13">Belongs to the DapA family.</text>
</comment>
<dbReference type="PROSITE" id="PS00665">
    <property type="entry name" value="DHDPS_1"/>
    <property type="match status" value="1"/>
</dbReference>
<dbReference type="CDD" id="cd00950">
    <property type="entry name" value="DHDPS"/>
    <property type="match status" value="1"/>
</dbReference>
<comment type="pathway">
    <text evidence="2 12">Amino-acid biosynthesis; L-lysine biosynthesis via DAP pathway; (S)-tetrahydrodipicolinate from L-aspartate: step 3/4.</text>
</comment>
<comment type="catalytic activity">
    <reaction evidence="11 12">
        <text>L-aspartate 4-semialdehyde + pyruvate = (2S,4S)-4-hydroxy-2,3,4,5-tetrahydrodipicolinate + H2O + H(+)</text>
        <dbReference type="Rhea" id="RHEA:34171"/>
        <dbReference type="ChEBI" id="CHEBI:15361"/>
        <dbReference type="ChEBI" id="CHEBI:15377"/>
        <dbReference type="ChEBI" id="CHEBI:15378"/>
        <dbReference type="ChEBI" id="CHEBI:67139"/>
        <dbReference type="ChEBI" id="CHEBI:537519"/>
        <dbReference type="EC" id="4.3.3.7"/>
    </reaction>
</comment>
<dbReference type="PANTHER" id="PTHR12128">
    <property type="entry name" value="DIHYDRODIPICOLINATE SYNTHASE"/>
    <property type="match status" value="1"/>
</dbReference>
<feature type="binding site" evidence="12">
    <location>
        <position position="208"/>
    </location>
    <ligand>
        <name>pyruvate</name>
        <dbReference type="ChEBI" id="CHEBI:15361"/>
    </ligand>
</feature>
<dbReference type="InterPro" id="IPR005263">
    <property type="entry name" value="DapA"/>
</dbReference>
<dbReference type="PROSITE" id="PS00666">
    <property type="entry name" value="DHDPS_2"/>
    <property type="match status" value="1"/>
</dbReference>
<reference evidence="15" key="1">
    <citation type="journal article" date="2019" name="Int. J. Syst. Evol. Microbiol.">
        <title>The Global Catalogue of Microorganisms (GCM) 10K type strain sequencing project: providing services to taxonomists for standard genome sequencing and annotation.</title>
        <authorList>
            <consortium name="The Broad Institute Genomics Platform"/>
            <consortium name="The Broad Institute Genome Sequencing Center for Infectious Disease"/>
            <person name="Wu L."/>
            <person name="Ma J."/>
        </authorList>
    </citation>
    <scope>NUCLEOTIDE SEQUENCE [LARGE SCALE GENOMIC DNA]</scope>
    <source>
        <strain evidence="15">S1</strain>
    </source>
</reference>
<evidence type="ECO:0000256" key="8">
    <source>
        <dbReference type="ARBA" id="ARBA00023154"/>
    </source>
</evidence>
<name>A0ABW4C9Q4_9BACL</name>